<reference evidence="1" key="1">
    <citation type="journal article" date="2019" name="Front. Microbiol.">
        <title>Replicon-Based Typing of IncI-Complex Plasmids, and Comparative Genomics Analysis of IncIgamma/K1 Plasmids.</title>
        <authorList>
            <person name="Zhang D."/>
            <person name="Zhao Y."/>
            <person name="Feng J."/>
            <person name="Hu L."/>
            <person name="Jiang X."/>
            <person name="Zhan Z."/>
            <person name="Yang H."/>
            <person name="Yang W."/>
            <person name="Gao B."/>
            <person name="Wang J."/>
            <person name="Li J."/>
            <person name="Yin Z."/>
            <person name="Zhou D."/>
        </authorList>
    </citation>
    <scope>NUCLEOTIDE SEQUENCE</scope>
    <source>
        <strain evidence="1">15061806</strain>
        <plasmid evidence="1">p61806-CTXM</plasmid>
    </source>
</reference>
<name>A0A2L1KL24_ECOLX</name>
<protein>
    <submittedName>
        <fullName evidence="1">Uncharacterized protein</fullName>
    </submittedName>
</protein>
<organism evidence="1">
    <name type="scientific">Escherichia coli</name>
    <dbReference type="NCBI Taxonomy" id="562"/>
    <lineage>
        <taxon>Bacteria</taxon>
        <taxon>Pseudomonadati</taxon>
        <taxon>Pseudomonadota</taxon>
        <taxon>Gammaproteobacteria</taxon>
        <taxon>Enterobacterales</taxon>
        <taxon>Enterobacteriaceae</taxon>
        <taxon>Escherichia</taxon>
    </lineage>
</organism>
<proteinExistence type="predicted"/>
<dbReference type="AlphaFoldDB" id="A0A2L1KL24"/>
<dbReference type="EMBL" id="MF344576">
    <property type="protein sequence ID" value="AVE23190.1"/>
    <property type="molecule type" value="Genomic_DNA"/>
</dbReference>
<accession>A0A2L1KL24</accession>
<keyword evidence="1" id="KW-0614">Plasmid</keyword>
<evidence type="ECO:0000313" key="1">
    <source>
        <dbReference type="EMBL" id="AVE23190.1"/>
    </source>
</evidence>
<sequence length="45" mass="5085">MKHAGYDLRMAGINKITFPRLCVKVNVGESVYILPYGETDRTGNR</sequence>
<geneLocation type="plasmid" evidence="1">
    <name>p61806-CTXM</name>
</geneLocation>